<proteinExistence type="predicted"/>
<sequence>MVNEPPIRATPINQVSYEEPSRRPTRKITQSQGRMKTKSMTKEEGPVISENIDLLSHTTPIISEKEKPKDTRQGESSNPLDTLARAAESVTPPSSPKEAHQGDPHIDPPINIPATIEKKSKKKKISKRKKKESKNKEKSKKRKRSTENQEFHNEKESPTRKRITRKEARRGPTDRPNQSALQHSSSSAAAKKDKQTLQRLMRYLKNHTNDPSVVDPIISGFESMKEEIMEEMRKQTNLLKKSLKEKTIKFGKQIKVLQDEVDTLKKERLQ</sequence>
<reference evidence="2" key="1">
    <citation type="journal article" date="2022" name="Mol. Ecol. Resour.">
        <title>The genomes of chicory, endive, great burdock and yacon provide insights into Asteraceae palaeo-polyploidization history and plant inulin production.</title>
        <authorList>
            <person name="Fan W."/>
            <person name="Wang S."/>
            <person name="Wang H."/>
            <person name="Wang A."/>
            <person name="Jiang F."/>
            <person name="Liu H."/>
            <person name="Zhao H."/>
            <person name="Xu D."/>
            <person name="Zhang Y."/>
        </authorList>
    </citation>
    <scope>NUCLEOTIDE SEQUENCE [LARGE SCALE GENOMIC DNA]</scope>
    <source>
        <strain evidence="2">cv. Niubang</strain>
    </source>
</reference>
<name>A0ACB8XQJ6_ARCLA</name>
<dbReference type="Proteomes" id="UP001055879">
    <property type="component" value="Linkage Group LG15"/>
</dbReference>
<comment type="caution">
    <text evidence="1">The sequence shown here is derived from an EMBL/GenBank/DDBJ whole genome shotgun (WGS) entry which is preliminary data.</text>
</comment>
<evidence type="ECO:0000313" key="2">
    <source>
        <dbReference type="Proteomes" id="UP001055879"/>
    </source>
</evidence>
<gene>
    <name evidence="1" type="ORF">L6452_38970</name>
</gene>
<organism evidence="1 2">
    <name type="scientific">Arctium lappa</name>
    <name type="common">Greater burdock</name>
    <name type="synonym">Lappa major</name>
    <dbReference type="NCBI Taxonomy" id="4217"/>
    <lineage>
        <taxon>Eukaryota</taxon>
        <taxon>Viridiplantae</taxon>
        <taxon>Streptophyta</taxon>
        <taxon>Embryophyta</taxon>
        <taxon>Tracheophyta</taxon>
        <taxon>Spermatophyta</taxon>
        <taxon>Magnoliopsida</taxon>
        <taxon>eudicotyledons</taxon>
        <taxon>Gunneridae</taxon>
        <taxon>Pentapetalae</taxon>
        <taxon>asterids</taxon>
        <taxon>campanulids</taxon>
        <taxon>Asterales</taxon>
        <taxon>Asteraceae</taxon>
        <taxon>Carduoideae</taxon>
        <taxon>Cardueae</taxon>
        <taxon>Arctiinae</taxon>
        <taxon>Arctium</taxon>
    </lineage>
</organism>
<accession>A0ACB8XQJ6</accession>
<keyword evidence="2" id="KW-1185">Reference proteome</keyword>
<reference evidence="1 2" key="2">
    <citation type="journal article" date="2022" name="Mol. Ecol. Resour.">
        <title>The genomes of chicory, endive, great burdock and yacon provide insights into Asteraceae paleo-polyploidization history and plant inulin production.</title>
        <authorList>
            <person name="Fan W."/>
            <person name="Wang S."/>
            <person name="Wang H."/>
            <person name="Wang A."/>
            <person name="Jiang F."/>
            <person name="Liu H."/>
            <person name="Zhao H."/>
            <person name="Xu D."/>
            <person name="Zhang Y."/>
        </authorList>
    </citation>
    <scope>NUCLEOTIDE SEQUENCE [LARGE SCALE GENOMIC DNA]</scope>
    <source>
        <strain evidence="2">cv. Niubang</strain>
    </source>
</reference>
<dbReference type="EMBL" id="CM042061">
    <property type="protein sequence ID" value="KAI3672870.1"/>
    <property type="molecule type" value="Genomic_DNA"/>
</dbReference>
<evidence type="ECO:0000313" key="1">
    <source>
        <dbReference type="EMBL" id="KAI3672870.1"/>
    </source>
</evidence>
<protein>
    <submittedName>
        <fullName evidence="1">Uncharacterized protein</fullName>
    </submittedName>
</protein>